<dbReference type="AlphaFoldDB" id="A0A0E9Y1C5"/>
<reference evidence="1" key="2">
    <citation type="submission" date="2014-02" db="EMBL/GenBank/DDBJ databases">
        <title>Intra- and inter-species comparative analysis of male and female Amblyomma americanum serine protease inhibitors (serpins).</title>
        <authorList>
            <person name="Porter L."/>
            <person name="Kim T."/>
            <person name="Radulovic Z."/>
            <person name="Braz G."/>
            <person name="Vaz I.D.S.Jr."/>
            <person name="Mulenga A."/>
        </authorList>
    </citation>
    <scope>NUCLEOTIDE SEQUENCE</scope>
</reference>
<name>A0A0E9Y1C5_AMBAM</name>
<evidence type="ECO:0000313" key="1">
    <source>
        <dbReference type="EMBL" id="JAI08695.1"/>
    </source>
</evidence>
<dbReference type="InterPro" id="IPR036186">
    <property type="entry name" value="Serpin_sf"/>
</dbReference>
<reference evidence="1" key="1">
    <citation type="submission" date="2014-02" db="EMBL/GenBank/DDBJ databases">
        <title>Comparative bioinformatics, temporal and spatial expression analyses of Ixodes scapularis organic anion transporting polypeptides.</title>
        <authorList>
            <person name="Radulovic Z."/>
            <person name="Porter L."/>
            <person name="Kim T."/>
            <person name="Mulenga A."/>
        </authorList>
    </citation>
    <scope>NUCLEOTIDE SEQUENCE</scope>
</reference>
<dbReference type="InterPro" id="IPR023795">
    <property type="entry name" value="Serpin_CS"/>
</dbReference>
<organism evidence="1">
    <name type="scientific">Amblyomma americanum</name>
    <name type="common">Lone star tick</name>
    <dbReference type="NCBI Taxonomy" id="6943"/>
    <lineage>
        <taxon>Eukaryota</taxon>
        <taxon>Metazoa</taxon>
        <taxon>Ecdysozoa</taxon>
        <taxon>Arthropoda</taxon>
        <taxon>Chelicerata</taxon>
        <taxon>Arachnida</taxon>
        <taxon>Acari</taxon>
        <taxon>Parasitiformes</taxon>
        <taxon>Ixodida</taxon>
        <taxon>Ixodoidea</taxon>
        <taxon>Ixodidae</taxon>
        <taxon>Amblyomminae</taxon>
        <taxon>Amblyomma</taxon>
    </lineage>
</organism>
<accession>A0A0E9Y1C5</accession>
<dbReference type="PROSITE" id="PS00284">
    <property type="entry name" value="SERPIN"/>
    <property type="match status" value="1"/>
</dbReference>
<protein>
    <submittedName>
        <fullName evidence="1">Serine protease inhibitor</fullName>
    </submittedName>
</protein>
<feature type="non-terminal residue" evidence="1">
    <location>
        <position position="1"/>
    </location>
</feature>
<sequence>VQPDFVVDRPFLFFVICSKPETLMLLGSVRKVAW</sequence>
<dbReference type="SUPFAM" id="SSF56574">
    <property type="entry name" value="Serpins"/>
    <property type="match status" value="1"/>
</dbReference>
<dbReference type="EMBL" id="GAYW01000283">
    <property type="protein sequence ID" value="JAI08695.1"/>
    <property type="molecule type" value="Transcribed_RNA"/>
</dbReference>
<proteinExistence type="predicted"/>